<protein>
    <recommendedName>
        <fullName evidence="3">Polyketide cyclase / dehydrase and lipid transport</fullName>
    </recommendedName>
</protein>
<reference evidence="1 2" key="1">
    <citation type="submission" date="2019-09" db="EMBL/GenBank/DDBJ databases">
        <title>Goodfellowia gen. nov., a new genus of the Pseudonocardineae related to Actinoalloteichus, containing Goodfellowia coeruleoviolacea gen. nov., comb. nov. gen. nov., comb. nov.</title>
        <authorList>
            <person name="Labeda D."/>
        </authorList>
    </citation>
    <scope>NUCLEOTIDE SEQUENCE [LARGE SCALE GENOMIC DNA]</scope>
    <source>
        <strain evidence="1 2">AN110305</strain>
    </source>
</reference>
<proteinExistence type="predicted"/>
<dbReference type="SUPFAM" id="SSF55961">
    <property type="entry name" value="Bet v1-like"/>
    <property type="match status" value="1"/>
</dbReference>
<dbReference type="AlphaFoldDB" id="A0A5B2X4Q2"/>
<name>A0A5B2X4Q2_9PSEU</name>
<dbReference type="Pfam" id="PF10604">
    <property type="entry name" value="Polyketide_cyc2"/>
    <property type="match status" value="1"/>
</dbReference>
<dbReference type="InterPro" id="IPR023393">
    <property type="entry name" value="START-like_dom_sf"/>
</dbReference>
<evidence type="ECO:0000313" key="1">
    <source>
        <dbReference type="EMBL" id="KAA2258145.1"/>
    </source>
</evidence>
<dbReference type="InterPro" id="IPR019587">
    <property type="entry name" value="Polyketide_cyclase/dehydratase"/>
</dbReference>
<evidence type="ECO:0000313" key="2">
    <source>
        <dbReference type="Proteomes" id="UP000323454"/>
    </source>
</evidence>
<dbReference type="CDD" id="cd07821">
    <property type="entry name" value="PYR_PYL_RCAR_like"/>
    <property type="match status" value="1"/>
</dbReference>
<dbReference type="PANTHER" id="PTHR39332:SF7">
    <property type="entry name" value="SRPBCC FAMILY PROTEIN"/>
    <property type="match status" value="1"/>
</dbReference>
<dbReference type="Pfam" id="PF11512">
    <property type="entry name" value="Atu4866"/>
    <property type="match status" value="1"/>
</dbReference>
<evidence type="ECO:0008006" key="3">
    <source>
        <dbReference type="Google" id="ProtNLM"/>
    </source>
</evidence>
<dbReference type="InterPro" id="IPR020955">
    <property type="entry name" value="Uncharacterised_Atu4866"/>
</dbReference>
<dbReference type="Proteomes" id="UP000323454">
    <property type="component" value="Unassembled WGS sequence"/>
</dbReference>
<dbReference type="EMBL" id="VUOB01000042">
    <property type="protein sequence ID" value="KAA2258145.1"/>
    <property type="molecule type" value="Genomic_DNA"/>
</dbReference>
<reference evidence="1 2" key="2">
    <citation type="submission" date="2019-09" db="EMBL/GenBank/DDBJ databases">
        <authorList>
            <person name="Jin C."/>
        </authorList>
    </citation>
    <scope>NUCLEOTIDE SEQUENCE [LARGE SCALE GENOMIC DNA]</scope>
    <source>
        <strain evidence="1 2">AN110305</strain>
    </source>
</reference>
<keyword evidence="2" id="KW-1185">Reference proteome</keyword>
<dbReference type="OrthoDB" id="9810893at2"/>
<dbReference type="Gene3D" id="2.40.128.290">
    <property type="entry name" value="Uncharacterised protein Atu4866, PF11512"/>
    <property type="match status" value="1"/>
</dbReference>
<comment type="caution">
    <text evidence="1">The sequence shown here is derived from an EMBL/GenBank/DDBJ whole genome shotgun (WGS) entry which is preliminary data.</text>
</comment>
<organism evidence="1 2">
    <name type="scientific">Solihabitans fulvus</name>
    <dbReference type="NCBI Taxonomy" id="1892852"/>
    <lineage>
        <taxon>Bacteria</taxon>
        <taxon>Bacillati</taxon>
        <taxon>Actinomycetota</taxon>
        <taxon>Actinomycetes</taxon>
        <taxon>Pseudonocardiales</taxon>
        <taxon>Pseudonocardiaceae</taxon>
        <taxon>Solihabitans</taxon>
    </lineage>
</organism>
<dbReference type="Gene3D" id="3.30.530.20">
    <property type="match status" value="1"/>
</dbReference>
<dbReference type="PANTHER" id="PTHR39332">
    <property type="entry name" value="BLL4707 PROTEIN"/>
    <property type="match status" value="1"/>
</dbReference>
<gene>
    <name evidence="1" type="ORF">F0L68_24545</name>
</gene>
<accession>A0A5B2X4Q2</accession>
<dbReference type="InterPro" id="IPR038646">
    <property type="entry name" value="Atu4866-like_sf"/>
</dbReference>
<sequence>MHDANTAPTTVIGSARIELRREYDEPADAMWRRIHDFYAIADWQPVLGYSARIGDRLRECVVADSGERFVEQLVDQGERHYRYRIVDGPRYVTNYCSTIRVDDLPDDRCAITWVSTFDSGEMSEDEGAELFSGFLLAGLDALDIAVRIRAVVGMWVTADGHIRQELRADGRYDEARGARGSAYTGRYTVTGNHLDYVDDSGFTATGDVRDGVLHHEGLVLYRER</sequence>